<dbReference type="AlphaFoldDB" id="A0A4V6A6Q3"/>
<comment type="caution">
    <text evidence="2">The sequence shown here is derived from an EMBL/GenBank/DDBJ whole genome shotgun (WGS) entry which is preliminary data.</text>
</comment>
<feature type="region of interest" description="Disordered" evidence="1">
    <location>
        <begin position="25"/>
        <end position="57"/>
    </location>
</feature>
<dbReference type="Proteomes" id="UP000298663">
    <property type="component" value="Unassembled WGS sequence"/>
</dbReference>
<reference evidence="2 3" key="1">
    <citation type="journal article" date="2015" name="Genome Biol.">
        <title>Comparative genomics of Steinernema reveals deeply conserved gene regulatory networks.</title>
        <authorList>
            <person name="Dillman A.R."/>
            <person name="Macchietto M."/>
            <person name="Porter C.F."/>
            <person name="Rogers A."/>
            <person name="Williams B."/>
            <person name="Antoshechkin I."/>
            <person name="Lee M.M."/>
            <person name="Goodwin Z."/>
            <person name="Lu X."/>
            <person name="Lewis E.E."/>
            <person name="Goodrich-Blair H."/>
            <person name="Stock S.P."/>
            <person name="Adams B.J."/>
            <person name="Sternberg P.W."/>
            <person name="Mortazavi A."/>
        </authorList>
    </citation>
    <scope>NUCLEOTIDE SEQUENCE [LARGE SCALE GENOMIC DNA]</scope>
    <source>
        <strain evidence="2 3">ALL</strain>
    </source>
</reference>
<accession>A0A4V6A6Q3</accession>
<reference evidence="2 3" key="2">
    <citation type="journal article" date="2019" name="G3 (Bethesda)">
        <title>Hybrid Assembly of the Genome of the Entomopathogenic Nematode Steinernema carpocapsae Identifies the X-Chromosome.</title>
        <authorList>
            <person name="Serra L."/>
            <person name="Macchietto M."/>
            <person name="Macias-Munoz A."/>
            <person name="McGill C.J."/>
            <person name="Rodriguez I.M."/>
            <person name="Rodriguez B."/>
            <person name="Murad R."/>
            <person name="Mortazavi A."/>
        </authorList>
    </citation>
    <scope>NUCLEOTIDE SEQUENCE [LARGE SCALE GENOMIC DNA]</scope>
    <source>
        <strain evidence="2 3">ALL</strain>
    </source>
</reference>
<evidence type="ECO:0000313" key="3">
    <source>
        <dbReference type="Proteomes" id="UP000298663"/>
    </source>
</evidence>
<protein>
    <submittedName>
        <fullName evidence="2">Uncharacterized protein</fullName>
    </submittedName>
</protein>
<dbReference type="EMBL" id="AZBU02000002">
    <property type="protein sequence ID" value="TKR95705.1"/>
    <property type="molecule type" value="Genomic_DNA"/>
</dbReference>
<evidence type="ECO:0000256" key="1">
    <source>
        <dbReference type="SAM" id="MobiDB-lite"/>
    </source>
</evidence>
<keyword evidence="3" id="KW-1185">Reference proteome</keyword>
<gene>
    <name evidence="2" type="ORF">L596_009837</name>
</gene>
<name>A0A4V6A6Q3_STECR</name>
<organism evidence="2 3">
    <name type="scientific">Steinernema carpocapsae</name>
    <name type="common">Entomopathogenic nematode</name>
    <dbReference type="NCBI Taxonomy" id="34508"/>
    <lineage>
        <taxon>Eukaryota</taxon>
        <taxon>Metazoa</taxon>
        <taxon>Ecdysozoa</taxon>
        <taxon>Nematoda</taxon>
        <taxon>Chromadorea</taxon>
        <taxon>Rhabditida</taxon>
        <taxon>Tylenchina</taxon>
        <taxon>Panagrolaimomorpha</taxon>
        <taxon>Strongyloidoidea</taxon>
        <taxon>Steinernematidae</taxon>
        <taxon>Steinernema</taxon>
    </lineage>
</organism>
<sequence length="73" mass="8183">MEPEDMEMPPPPKIDKEPLTIETGVLISESPDLIVDDDSDPRLSSTSTEDSVADEEKKFAPWTTVSLRLTRRP</sequence>
<proteinExistence type="predicted"/>
<evidence type="ECO:0000313" key="2">
    <source>
        <dbReference type="EMBL" id="TKR95705.1"/>
    </source>
</evidence>